<feature type="region of interest" description="Disordered" evidence="1">
    <location>
        <begin position="1"/>
        <end position="58"/>
    </location>
</feature>
<dbReference type="AlphaFoldDB" id="A0A0E0HJY6"/>
<organism evidence="2">
    <name type="scientific">Oryza nivara</name>
    <name type="common">Indian wild rice</name>
    <name type="synonym">Oryza sativa f. spontanea</name>
    <dbReference type="NCBI Taxonomy" id="4536"/>
    <lineage>
        <taxon>Eukaryota</taxon>
        <taxon>Viridiplantae</taxon>
        <taxon>Streptophyta</taxon>
        <taxon>Embryophyta</taxon>
        <taxon>Tracheophyta</taxon>
        <taxon>Spermatophyta</taxon>
        <taxon>Magnoliopsida</taxon>
        <taxon>Liliopsida</taxon>
        <taxon>Poales</taxon>
        <taxon>Poaceae</taxon>
        <taxon>BOP clade</taxon>
        <taxon>Oryzoideae</taxon>
        <taxon>Oryzeae</taxon>
        <taxon>Oryzinae</taxon>
        <taxon>Oryza</taxon>
    </lineage>
</organism>
<accession>A0A0E0HJY6</accession>
<evidence type="ECO:0000313" key="3">
    <source>
        <dbReference type="Proteomes" id="UP000006591"/>
    </source>
</evidence>
<name>A0A0E0HJY6_ORYNI</name>
<feature type="compositionally biased region" description="Gly residues" evidence="1">
    <location>
        <begin position="49"/>
        <end position="58"/>
    </location>
</feature>
<feature type="compositionally biased region" description="Low complexity" evidence="1">
    <location>
        <begin position="39"/>
        <end position="48"/>
    </location>
</feature>
<protein>
    <submittedName>
        <fullName evidence="2">Uncharacterized protein</fullName>
    </submittedName>
</protein>
<dbReference type="HOGENOM" id="CLU_095135_0_0_1"/>
<dbReference type="Proteomes" id="UP000006591">
    <property type="component" value="Chromosome 6"/>
</dbReference>
<reference evidence="2" key="2">
    <citation type="submission" date="2018-04" db="EMBL/GenBank/DDBJ databases">
        <title>OnivRS2 (Oryza nivara Reference Sequence Version 2).</title>
        <authorList>
            <person name="Zhang J."/>
            <person name="Kudrna D."/>
            <person name="Lee S."/>
            <person name="Talag J."/>
            <person name="Rajasekar S."/>
            <person name="Welchert J."/>
            <person name="Hsing Y.-I."/>
            <person name="Wing R.A."/>
        </authorList>
    </citation>
    <scope>NUCLEOTIDE SEQUENCE [LARGE SCALE GENOMIC DNA]</scope>
    <source>
        <strain evidence="2">SL10</strain>
    </source>
</reference>
<evidence type="ECO:0000313" key="2">
    <source>
        <dbReference type="EnsemblPlants" id="ONIVA06G01090.1"/>
    </source>
</evidence>
<proteinExistence type="predicted"/>
<reference evidence="2" key="1">
    <citation type="submission" date="2015-04" db="UniProtKB">
        <authorList>
            <consortium name="EnsemblPlants"/>
        </authorList>
    </citation>
    <scope>IDENTIFICATION</scope>
    <source>
        <strain evidence="2">SL10</strain>
    </source>
</reference>
<dbReference type="EnsemblPlants" id="ONIVA06G01090.1">
    <property type="protein sequence ID" value="ONIVA06G01090.1"/>
    <property type="gene ID" value="ONIVA06G01090"/>
</dbReference>
<evidence type="ECO:0000256" key="1">
    <source>
        <dbReference type="SAM" id="MobiDB-lite"/>
    </source>
</evidence>
<keyword evidence="3" id="KW-1185">Reference proteome</keyword>
<sequence length="172" mass="18033">MARPEVETAVRLGAADPVPLWPDLASPPTDPVGTEEGEAGSQGEAAAGGVRGGAGRTRGLGPMSGGVRLWRCCARSKPVVVTGSSGGWLPLVTSVAFGSTQEALDLRGGRLSLGVEGMAWWSGDGCCAGWLCGVLMGNRWRKPCQAMGWHDDGDAIWRRSPPWRRRPGIDPS</sequence>
<dbReference type="Gramene" id="ONIVA06G01090.1">
    <property type="protein sequence ID" value="ONIVA06G01090.1"/>
    <property type="gene ID" value="ONIVA06G01090"/>
</dbReference>